<evidence type="ECO:0000256" key="8">
    <source>
        <dbReference type="ARBA" id="ARBA00023170"/>
    </source>
</evidence>
<evidence type="ECO:0000256" key="5">
    <source>
        <dbReference type="ARBA" id="ARBA00022725"/>
    </source>
</evidence>
<evidence type="ECO:0000256" key="4">
    <source>
        <dbReference type="ARBA" id="ARBA00022692"/>
    </source>
</evidence>
<keyword evidence="2" id="KW-1003">Cell membrane</keyword>
<comment type="subcellular location">
    <subcellularLocation>
        <location evidence="1 10">Cell membrane</location>
        <topology evidence="1 10">Multi-pass membrane protein</topology>
    </subcellularLocation>
</comment>
<protein>
    <recommendedName>
        <fullName evidence="10">Odorant receptor</fullName>
    </recommendedName>
</protein>
<evidence type="ECO:0000256" key="6">
    <source>
        <dbReference type="ARBA" id="ARBA00022989"/>
    </source>
</evidence>
<comment type="caution">
    <text evidence="10">Lacks conserved residue(s) required for the propagation of feature annotation.</text>
</comment>
<feature type="transmembrane region" description="Helical" evidence="10">
    <location>
        <begin position="224"/>
        <end position="244"/>
    </location>
</feature>
<dbReference type="Proteomes" id="UP000625711">
    <property type="component" value="Unassembled WGS sequence"/>
</dbReference>
<name>A0A834IKD9_RHYFE</name>
<keyword evidence="5 10" id="KW-0552">Olfaction</keyword>
<dbReference type="AlphaFoldDB" id="A0A834IKD9"/>
<feature type="transmembrane region" description="Helical" evidence="10">
    <location>
        <begin position="148"/>
        <end position="174"/>
    </location>
</feature>
<evidence type="ECO:0000256" key="10">
    <source>
        <dbReference type="RuleBase" id="RU351113"/>
    </source>
</evidence>
<evidence type="ECO:0000313" key="12">
    <source>
        <dbReference type="Proteomes" id="UP000625711"/>
    </source>
</evidence>
<dbReference type="Pfam" id="PF02949">
    <property type="entry name" value="7tm_6"/>
    <property type="match status" value="1"/>
</dbReference>
<reference evidence="11" key="1">
    <citation type="submission" date="2020-08" db="EMBL/GenBank/DDBJ databases">
        <title>Genome sequencing and assembly of the red palm weevil Rhynchophorus ferrugineus.</title>
        <authorList>
            <person name="Dias G.B."/>
            <person name="Bergman C.M."/>
            <person name="Manee M."/>
        </authorList>
    </citation>
    <scope>NUCLEOTIDE SEQUENCE</scope>
    <source>
        <strain evidence="11">AA-2017</strain>
        <tissue evidence="11">Whole larva</tissue>
    </source>
</reference>
<dbReference type="OrthoDB" id="6814414at2759"/>
<feature type="transmembrane region" description="Helical" evidence="10">
    <location>
        <begin position="35"/>
        <end position="53"/>
    </location>
</feature>
<keyword evidence="12" id="KW-1185">Reference proteome</keyword>
<keyword evidence="9 10" id="KW-0807">Transducer</keyword>
<dbReference type="GO" id="GO:0005549">
    <property type="term" value="F:odorant binding"/>
    <property type="evidence" value="ECO:0007669"/>
    <property type="project" value="InterPro"/>
</dbReference>
<gene>
    <name evidence="11" type="ORF">GWI33_002301</name>
</gene>
<feature type="transmembrane region" description="Helical" evidence="10">
    <location>
        <begin position="322"/>
        <end position="343"/>
    </location>
</feature>
<keyword evidence="4 10" id="KW-0812">Transmembrane</keyword>
<comment type="similarity">
    <text evidence="10">Belongs to the insect chemoreceptor superfamily. Heteromeric odorant receptor channel (TC 1.A.69) family.</text>
</comment>
<feature type="transmembrane region" description="Helical" evidence="10">
    <location>
        <begin position="85"/>
        <end position="104"/>
    </location>
</feature>
<organism evidence="11 12">
    <name type="scientific">Rhynchophorus ferrugineus</name>
    <name type="common">Red palm weevil</name>
    <name type="synonym">Curculio ferrugineus</name>
    <dbReference type="NCBI Taxonomy" id="354439"/>
    <lineage>
        <taxon>Eukaryota</taxon>
        <taxon>Metazoa</taxon>
        <taxon>Ecdysozoa</taxon>
        <taxon>Arthropoda</taxon>
        <taxon>Hexapoda</taxon>
        <taxon>Insecta</taxon>
        <taxon>Pterygota</taxon>
        <taxon>Neoptera</taxon>
        <taxon>Endopterygota</taxon>
        <taxon>Coleoptera</taxon>
        <taxon>Polyphaga</taxon>
        <taxon>Cucujiformia</taxon>
        <taxon>Curculionidae</taxon>
        <taxon>Dryophthorinae</taxon>
        <taxon>Rhynchophorus</taxon>
    </lineage>
</organism>
<dbReference type="PANTHER" id="PTHR21137:SF35">
    <property type="entry name" value="ODORANT RECEPTOR 19A-RELATED"/>
    <property type="match status" value="1"/>
</dbReference>
<proteinExistence type="inferred from homology"/>
<dbReference type="InterPro" id="IPR004117">
    <property type="entry name" value="7tm6_olfct_rcpt"/>
</dbReference>
<dbReference type="GO" id="GO:0004984">
    <property type="term" value="F:olfactory receptor activity"/>
    <property type="evidence" value="ECO:0007669"/>
    <property type="project" value="InterPro"/>
</dbReference>
<evidence type="ECO:0000256" key="1">
    <source>
        <dbReference type="ARBA" id="ARBA00004651"/>
    </source>
</evidence>
<dbReference type="GO" id="GO:0005886">
    <property type="term" value="C:plasma membrane"/>
    <property type="evidence" value="ECO:0007669"/>
    <property type="project" value="UniProtKB-SubCell"/>
</dbReference>
<keyword evidence="7 10" id="KW-0472">Membrane</keyword>
<keyword evidence="6 10" id="KW-1133">Transmembrane helix</keyword>
<dbReference type="GO" id="GO:0007165">
    <property type="term" value="P:signal transduction"/>
    <property type="evidence" value="ECO:0007669"/>
    <property type="project" value="UniProtKB-KW"/>
</dbReference>
<keyword evidence="8 10" id="KW-0675">Receptor</keyword>
<dbReference type="PANTHER" id="PTHR21137">
    <property type="entry name" value="ODORANT RECEPTOR"/>
    <property type="match status" value="1"/>
</dbReference>
<evidence type="ECO:0000256" key="7">
    <source>
        <dbReference type="ARBA" id="ARBA00023136"/>
    </source>
</evidence>
<sequence length="346" mass="40226">MILSLLPCAIPIFVDFISLFQDSMKNLTQIVENMIALNCIIGMVYMVICFISNRKTIRKLVMSIYRFKKYGYWIKTIEVDNRANLFCKVFMFYGIMGNFVYMLMPQLSVQKCKASMVENKMPCGLVVRSQFPFKLDHSPIYEIVFVHQIYTCTMVSIVVLSLTMLLCGLLMHTVNQLNNLRAYIRKLQECQMDKLLERLIYIIRFHIDIIKYSKEIADAFSTMLLFYITLTSLVLSVLCFEIIMVDAFEDSVRFSLHLVGWLVILFSVCYNGQLLIDESLEVANDIYSIQWFNFSVDMQQKVQMIMLRSQKPLSMSAANMGIVSLQAFLKVMSTAYSFFTLLLKFK</sequence>
<dbReference type="EMBL" id="JAACXV010000164">
    <property type="protein sequence ID" value="KAF7282579.1"/>
    <property type="molecule type" value="Genomic_DNA"/>
</dbReference>
<keyword evidence="3 10" id="KW-0716">Sensory transduction</keyword>
<evidence type="ECO:0000313" key="11">
    <source>
        <dbReference type="EMBL" id="KAF7282579.1"/>
    </source>
</evidence>
<evidence type="ECO:0000256" key="3">
    <source>
        <dbReference type="ARBA" id="ARBA00022606"/>
    </source>
</evidence>
<comment type="caution">
    <text evidence="11">The sequence shown here is derived from an EMBL/GenBank/DDBJ whole genome shotgun (WGS) entry which is preliminary data.</text>
</comment>
<evidence type="ECO:0000256" key="2">
    <source>
        <dbReference type="ARBA" id="ARBA00022475"/>
    </source>
</evidence>
<accession>A0A834IKD9</accession>
<evidence type="ECO:0000256" key="9">
    <source>
        <dbReference type="ARBA" id="ARBA00023224"/>
    </source>
</evidence>
<feature type="transmembrane region" description="Helical" evidence="10">
    <location>
        <begin position="256"/>
        <end position="276"/>
    </location>
</feature>